<accession>A0AAD6VCR6</accession>
<gene>
    <name evidence="1" type="ORF">GGX14DRAFT_635522</name>
</gene>
<comment type="caution">
    <text evidence="1">The sequence shown here is derived from an EMBL/GenBank/DDBJ whole genome shotgun (WGS) entry which is preliminary data.</text>
</comment>
<reference evidence="1" key="1">
    <citation type="submission" date="2023-03" db="EMBL/GenBank/DDBJ databases">
        <title>Massive genome expansion in bonnet fungi (Mycena s.s.) driven by repeated elements and novel gene families across ecological guilds.</title>
        <authorList>
            <consortium name="Lawrence Berkeley National Laboratory"/>
            <person name="Harder C.B."/>
            <person name="Miyauchi S."/>
            <person name="Viragh M."/>
            <person name="Kuo A."/>
            <person name="Thoen E."/>
            <person name="Andreopoulos B."/>
            <person name="Lu D."/>
            <person name="Skrede I."/>
            <person name="Drula E."/>
            <person name="Henrissat B."/>
            <person name="Morin E."/>
            <person name="Kohler A."/>
            <person name="Barry K."/>
            <person name="LaButti K."/>
            <person name="Morin E."/>
            <person name="Salamov A."/>
            <person name="Lipzen A."/>
            <person name="Mereny Z."/>
            <person name="Hegedus B."/>
            <person name="Baldrian P."/>
            <person name="Stursova M."/>
            <person name="Weitz H."/>
            <person name="Taylor A."/>
            <person name="Grigoriev I.V."/>
            <person name="Nagy L.G."/>
            <person name="Martin F."/>
            <person name="Kauserud H."/>
        </authorList>
    </citation>
    <scope>NUCLEOTIDE SEQUENCE</scope>
    <source>
        <strain evidence="1">9144</strain>
    </source>
</reference>
<evidence type="ECO:0000313" key="1">
    <source>
        <dbReference type="EMBL" id="KAJ7207565.1"/>
    </source>
</evidence>
<dbReference type="Proteomes" id="UP001219525">
    <property type="component" value="Unassembled WGS sequence"/>
</dbReference>
<evidence type="ECO:0000313" key="2">
    <source>
        <dbReference type="Proteomes" id="UP001219525"/>
    </source>
</evidence>
<name>A0AAD6VCR6_9AGAR</name>
<dbReference type="AlphaFoldDB" id="A0AAD6VCR6"/>
<keyword evidence="2" id="KW-1185">Reference proteome</keyword>
<protein>
    <recommendedName>
        <fullName evidence="3">F-box domain-containing protein</fullName>
    </recommendedName>
</protein>
<sequence length="467" mass="53001">MVFETLLDLDDTEQPYGHELCSGACLIPLSETCRHMRAVTLPWIFHEVYNWRRHGVDVWPDTLWCFFRTVHIRDHSVRRPSQLWLTPQMYGALPKMEALTKVTLRLQAAIPIELLSALSSVCSLSVLEIHQVRFDGPSPDDLSFPSLSSLSIGIGGFRGVGRVPDINKNRERENIATFLRSVSQHLTTLCISGDLLSSQEHAPSPFIHVPNLIAQMPVLRSLGILFTPSPQRNSFNLPVAFTLGTSDGSQLGDISPHLTSVSFSNIGSDDPIYRQLPSTLESLHLMPLCDRYAIDVSMHPDMGEFRFLEEDAATALENISNLDQLVDLTFTPFVRPPSPEVISTIARQFPMLRCLHLGSSMWLPNDLYLVEFPEKDFLEALRLIQCLRHLKVSFDIFWDSLDRGPPAYGAYRLMQELPDLQTVSHCWRHCHATSPHRWDTWDRSLLLQSTPPRIPKEIPDIELQRAL</sequence>
<dbReference type="InterPro" id="IPR032675">
    <property type="entry name" value="LRR_dom_sf"/>
</dbReference>
<dbReference type="Gene3D" id="3.80.10.10">
    <property type="entry name" value="Ribonuclease Inhibitor"/>
    <property type="match status" value="1"/>
</dbReference>
<dbReference type="EMBL" id="JARJCW010000036">
    <property type="protein sequence ID" value="KAJ7207565.1"/>
    <property type="molecule type" value="Genomic_DNA"/>
</dbReference>
<proteinExistence type="predicted"/>
<organism evidence="1 2">
    <name type="scientific">Mycena pura</name>
    <dbReference type="NCBI Taxonomy" id="153505"/>
    <lineage>
        <taxon>Eukaryota</taxon>
        <taxon>Fungi</taxon>
        <taxon>Dikarya</taxon>
        <taxon>Basidiomycota</taxon>
        <taxon>Agaricomycotina</taxon>
        <taxon>Agaricomycetes</taxon>
        <taxon>Agaricomycetidae</taxon>
        <taxon>Agaricales</taxon>
        <taxon>Marasmiineae</taxon>
        <taxon>Mycenaceae</taxon>
        <taxon>Mycena</taxon>
    </lineage>
</organism>
<evidence type="ECO:0008006" key="3">
    <source>
        <dbReference type="Google" id="ProtNLM"/>
    </source>
</evidence>
<dbReference type="SUPFAM" id="SSF52047">
    <property type="entry name" value="RNI-like"/>
    <property type="match status" value="1"/>
</dbReference>